<proteinExistence type="predicted"/>
<reference evidence="1 2" key="1">
    <citation type="submission" date="2019-09" db="EMBL/GenBank/DDBJ databases">
        <title>Genome sequence of Hymenobacter sp. M3.</title>
        <authorList>
            <person name="Srinivasan S."/>
        </authorList>
    </citation>
    <scope>NUCLEOTIDE SEQUENCE [LARGE SCALE GENOMIC DNA]</scope>
    <source>
        <strain evidence="1 2">M3</strain>
    </source>
</reference>
<dbReference type="GO" id="GO:0020037">
    <property type="term" value="F:heme binding"/>
    <property type="evidence" value="ECO:0007669"/>
    <property type="project" value="InterPro"/>
</dbReference>
<dbReference type="AlphaFoldDB" id="A0A7L5A1R9"/>
<accession>A0A7L5A1R9</accession>
<evidence type="ECO:0000313" key="2">
    <source>
        <dbReference type="Proteomes" id="UP000326380"/>
    </source>
</evidence>
<comment type="caution">
    <text evidence="1">The sequence shown here is derived from an EMBL/GenBank/DDBJ whole genome shotgun (WGS) entry which is preliminary data.</text>
</comment>
<gene>
    <name evidence="1" type="ORF">F0P96_06800</name>
</gene>
<keyword evidence="2" id="KW-1185">Reference proteome</keyword>
<dbReference type="RefSeq" id="WP_151078085.1">
    <property type="nucleotide sequence ID" value="NZ_CP047647.1"/>
</dbReference>
<dbReference type="Proteomes" id="UP000326380">
    <property type="component" value="Unassembled WGS sequence"/>
</dbReference>
<evidence type="ECO:0000313" key="1">
    <source>
        <dbReference type="EMBL" id="KAA9338536.1"/>
    </source>
</evidence>
<sequence length="138" mass="14928">MRTTFIRKLLPTGALVGAFVTLAFLNSCSYDNAEELFGQQEPTECDTAAVTYSGTIKPLLTQHCYSQNGVSCHSGNTPEAGINLTDYNTVKLYAGFPTLLAVVEHRPGYPAMPQNGTKLSDCDIAHLRTWIDAGALNN</sequence>
<dbReference type="InterPro" id="IPR036909">
    <property type="entry name" value="Cyt_c-like_dom_sf"/>
</dbReference>
<dbReference type="EMBL" id="VTWU01000002">
    <property type="protein sequence ID" value="KAA9338536.1"/>
    <property type="molecule type" value="Genomic_DNA"/>
</dbReference>
<protein>
    <submittedName>
        <fullName evidence="1">Cytochrome c</fullName>
    </submittedName>
</protein>
<organism evidence="1 2">
    <name type="scientific">Hymenobacter busanensis</name>
    <dbReference type="NCBI Taxonomy" id="2607656"/>
    <lineage>
        <taxon>Bacteria</taxon>
        <taxon>Pseudomonadati</taxon>
        <taxon>Bacteroidota</taxon>
        <taxon>Cytophagia</taxon>
        <taxon>Cytophagales</taxon>
        <taxon>Hymenobacteraceae</taxon>
        <taxon>Hymenobacter</taxon>
    </lineage>
</organism>
<name>A0A7L5A1R9_9BACT</name>
<dbReference type="GO" id="GO:0009055">
    <property type="term" value="F:electron transfer activity"/>
    <property type="evidence" value="ECO:0007669"/>
    <property type="project" value="InterPro"/>
</dbReference>
<dbReference type="SUPFAM" id="SSF46626">
    <property type="entry name" value="Cytochrome c"/>
    <property type="match status" value="1"/>
</dbReference>